<comment type="caution">
    <text evidence="1">The sequence shown here is derived from an EMBL/GenBank/DDBJ whole genome shotgun (WGS) entry which is preliminary data.</text>
</comment>
<dbReference type="EMBL" id="WHWB01033548">
    <property type="protein sequence ID" value="KAJ7419143.1"/>
    <property type="molecule type" value="Genomic_DNA"/>
</dbReference>
<proteinExistence type="predicted"/>
<organism evidence="1 2">
    <name type="scientific">Willisornis vidua</name>
    <name type="common">Xingu scale-backed antbird</name>
    <dbReference type="NCBI Taxonomy" id="1566151"/>
    <lineage>
        <taxon>Eukaryota</taxon>
        <taxon>Metazoa</taxon>
        <taxon>Chordata</taxon>
        <taxon>Craniata</taxon>
        <taxon>Vertebrata</taxon>
        <taxon>Euteleostomi</taxon>
        <taxon>Archelosauria</taxon>
        <taxon>Archosauria</taxon>
        <taxon>Dinosauria</taxon>
        <taxon>Saurischia</taxon>
        <taxon>Theropoda</taxon>
        <taxon>Coelurosauria</taxon>
        <taxon>Aves</taxon>
        <taxon>Neognathae</taxon>
        <taxon>Neoaves</taxon>
        <taxon>Telluraves</taxon>
        <taxon>Australaves</taxon>
        <taxon>Passeriformes</taxon>
        <taxon>Thamnophilidae</taxon>
        <taxon>Willisornis</taxon>
    </lineage>
</organism>
<sequence>MAAGAMAGLAVKEGLTGDLPTPHPLESLAVVTPSLWPREQGMASGPKLLPGQVATVARAGKEAAQAVHCGPWSGLFKAISEFWDPLYKKDIRKLKPVQTMATKLMKDVEHKSYKECLRELGLSNLKNGGSVFLCQATPSAVIPHPILILRVALTQLQDLALDLVDTQKVPMVQFPLDGILFLRHVSCTTQQGTEVTLNPIIYISDEDIK</sequence>
<evidence type="ECO:0000313" key="1">
    <source>
        <dbReference type="EMBL" id="KAJ7419143.1"/>
    </source>
</evidence>
<accession>A0ABQ9DHY4</accession>
<dbReference type="Proteomes" id="UP001145742">
    <property type="component" value="Unassembled WGS sequence"/>
</dbReference>
<evidence type="ECO:0000313" key="2">
    <source>
        <dbReference type="Proteomes" id="UP001145742"/>
    </source>
</evidence>
<keyword evidence="2" id="KW-1185">Reference proteome</keyword>
<reference evidence="1" key="1">
    <citation type="submission" date="2019-10" db="EMBL/GenBank/DDBJ databases">
        <authorList>
            <person name="Soares A.E.R."/>
            <person name="Aleixo A."/>
            <person name="Schneider P."/>
            <person name="Miyaki C.Y."/>
            <person name="Schneider M.P."/>
            <person name="Mello C."/>
            <person name="Vasconcelos A.T.R."/>
        </authorList>
    </citation>
    <scope>NUCLEOTIDE SEQUENCE</scope>
    <source>
        <tissue evidence="1">Muscle</tissue>
    </source>
</reference>
<protein>
    <submittedName>
        <fullName evidence="1">Uncharacterized protein</fullName>
    </submittedName>
</protein>
<name>A0ABQ9DHY4_9PASS</name>
<gene>
    <name evidence="1" type="ORF">WISP_55517</name>
</gene>